<evidence type="ECO:0000259" key="10">
    <source>
        <dbReference type="Pfam" id="PF10509"/>
    </source>
</evidence>
<dbReference type="InterPro" id="IPR005835">
    <property type="entry name" value="NTP_transferase_dom"/>
</dbReference>
<evidence type="ECO:0000313" key="12">
    <source>
        <dbReference type="EMBL" id="CAF3603907.1"/>
    </source>
</evidence>
<dbReference type="InterPro" id="IPR013750">
    <property type="entry name" value="GHMP_kinase_C_dom"/>
</dbReference>
<feature type="domain" description="O-methyltransferase C-terminal" evidence="8">
    <location>
        <begin position="416"/>
        <end position="552"/>
    </location>
</feature>
<feature type="domain" description="GHMP kinase N-terminal" evidence="6">
    <location>
        <begin position="1014"/>
        <end position="1105"/>
    </location>
</feature>
<dbReference type="GO" id="GO:0032259">
    <property type="term" value="P:methylation"/>
    <property type="evidence" value="ECO:0007669"/>
    <property type="project" value="UniProtKB-KW"/>
</dbReference>
<dbReference type="PANTHER" id="PTHR10457">
    <property type="entry name" value="MEVALONATE KINASE/GALACTOKINASE"/>
    <property type="match status" value="1"/>
</dbReference>
<dbReference type="PANTHER" id="PTHR10457:SF35">
    <property type="entry name" value="L-ARABINOKINASE"/>
    <property type="match status" value="1"/>
</dbReference>
<dbReference type="EMBL" id="CAJNOO010000049">
    <property type="protein sequence ID" value="CAF0769850.1"/>
    <property type="molecule type" value="Genomic_DNA"/>
</dbReference>
<feature type="domain" description="Galactokinase N-terminal" evidence="10">
    <location>
        <begin position="900"/>
        <end position="941"/>
    </location>
</feature>
<gene>
    <name evidence="12" type="ORF">OTI717_LOCUS6950</name>
    <name evidence="11" type="ORF">RFH988_LOCUS2303</name>
</gene>
<evidence type="ECO:0000259" key="7">
    <source>
        <dbReference type="Pfam" id="PF00483"/>
    </source>
</evidence>
<dbReference type="InterPro" id="IPR006204">
    <property type="entry name" value="GHMP_kinase_N_dom"/>
</dbReference>
<keyword evidence="3" id="KW-0949">S-adenosyl-L-methionine</keyword>
<dbReference type="PRINTS" id="PR00959">
    <property type="entry name" value="MEVGALKINASE"/>
</dbReference>
<feature type="domain" description="GHMP kinase C-terminal" evidence="9">
    <location>
        <begin position="1252"/>
        <end position="1327"/>
    </location>
</feature>
<evidence type="ECO:0000256" key="3">
    <source>
        <dbReference type="ARBA" id="ARBA00022691"/>
    </source>
</evidence>
<dbReference type="InterPro" id="IPR029044">
    <property type="entry name" value="Nucleotide-diphossugar_trans"/>
</dbReference>
<keyword evidence="4" id="KW-0547">Nucleotide-binding</keyword>
<dbReference type="SUPFAM" id="SSF55060">
    <property type="entry name" value="GHMP Kinase, C-terminal domain"/>
    <property type="match status" value="1"/>
</dbReference>
<dbReference type="GO" id="GO:0005829">
    <property type="term" value="C:cytosol"/>
    <property type="evidence" value="ECO:0007669"/>
    <property type="project" value="TreeGrafter"/>
</dbReference>
<dbReference type="InterPro" id="IPR020568">
    <property type="entry name" value="Ribosomal_Su5_D2-typ_SF"/>
</dbReference>
<dbReference type="Gene3D" id="3.90.550.10">
    <property type="entry name" value="Spore Coat Polysaccharide Biosynthesis Protein SpsA, Chain A"/>
    <property type="match status" value="1"/>
</dbReference>
<evidence type="ECO:0000259" key="6">
    <source>
        <dbReference type="Pfam" id="PF00288"/>
    </source>
</evidence>
<dbReference type="InterPro" id="IPR019539">
    <property type="entry name" value="GalKase_N"/>
</dbReference>
<organism evidence="11 13">
    <name type="scientific">Rotaria sordida</name>
    <dbReference type="NCBI Taxonomy" id="392033"/>
    <lineage>
        <taxon>Eukaryota</taxon>
        <taxon>Metazoa</taxon>
        <taxon>Spiralia</taxon>
        <taxon>Gnathifera</taxon>
        <taxon>Rotifera</taxon>
        <taxon>Eurotatoria</taxon>
        <taxon>Bdelloidea</taxon>
        <taxon>Philodinida</taxon>
        <taxon>Philodinidae</taxon>
        <taxon>Rotaria</taxon>
    </lineage>
</organism>
<dbReference type="Pfam" id="PF10509">
    <property type="entry name" value="GalKase_gal_bdg"/>
    <property type="match status" value="1"/>
</dbReference>
<dbReference type="Pfam" id="PF00483">
    <property type="entry name" value="NTP_transferase"/>
    <property type="match status" value="1"/>
</dbReference>
<dbReference type="SUPFAM" id="SSF53448">
    <property type="entry name" value="Nucleotide-diphospho-sugar transferases"/>
    <property type="match status" value="1"/>
</dbReference>
<dbReference type="GO" id="GO:0006012">
    <property type="term" value="P:galactose metabolic process"/>
    <property type="evidence" value="ECO:0007669"/>
    <property type="project" value="TreeGrafter"/>
</dbReference>
<dbReference type="InterPro" id="IPR029063">
    <property type="entry name" value="SAM-dependent_MTases_sf"/>
</dbReference>
<evidence type="ECO:0000256" key="1">
    <source>
        <dbReference type="ARBA" id="ARBA00022603"/>
    </source>
</evidence>
<dbReference type="InterPro" id="IPR001077">
    <property type="entry name" value="COMT_C"/>
</dbReference>
<protein>
    <submittedName>
        <fullName evidence="11">Uncharacterized protein</fullName>
    </submittedName>
</protein>
<dbReference type="Gene3D" id="3.30.230.10">
    <property type="match status" value="1"/>
</dbReference>
<dbReference type="GO" id="GO:0005524">
    <property type="term" value="F:ATP binding"/>
    <property type="evidence" value="ECO:0007669"/>
    <property type="project" value="UniProtKB-KW"/>
</dbReference>
<sequence length="1355" mass="155361">MLFNRFQQLNLVKNIIHRKKWTHSRVSSCGTYHICLNTQQPLYHYRFKNVLPFHSPGLAPVIDQTEEAYHIDEHGESVYSQRFHRTFGFYEDLAAVQNLDYWHHIIIQGSPAYKSVWQWCGNFQSHRCPVRDFDLKYYHIDPNGRIISGPHSYAGDFREGSAVVRSIVDGLFRAIDENGDLLHSSSKKTSFFDLDVYHKGLARVRDENGWFFINRAGVDIGQGRRYRQIENFYNGQALVQLFHDGSRCIIDEQHHILARLHNCHDENRADIEQISKNYWSSFALKIGLDQKINLLEEDHQSSNHDYNLREQIRRVWNEFGFLELSPNNKTYTITDRGRLLFDSDSIIRDRALYWLLDRHISAWLPTFNFQKQHISKIDFFSQISKTPDLVALAQRVLNSYADHDWHDITSVLPNELFQSSTIVDLGGGIGALLRELSKHCFNQRLICIDRPEVIHLASYHPQIEFLSADLFSGFLPSADFYFLSRVLHDWPDEKIKIILNRIPSKYLCIIEREVDLNINQHALLSLHMFLLHGAKERTRQEWNNLFSATGWSVQSYTPFSGHIITLLKKDNYIEHKLPLSINACRKNSVRKVVLPIAGLGLRMRPQSVILPKVFLPIVQSNSLTWQCRPVVDLLLEQIFTKGTDIEQVLFVIAPEQLDLFQSYFSSYPHKNIDYILQQSPKGFGHAILLAESYIDNEPFVVMLSDHLYQSNNNQSCLQQLLNAYRQNISNQSIMGLTGIMTCTLEEVSETGLLQSNINMKDKQFFEITDMIEKPSIEIALNHFQSRIFNNRFLCQAGIDILPSTIFYQLRQYEQKLKEENTISELGLREAMNNLRQNGQLRGCLLDGERYDIGNPKEYYRTFHAFAFEKKNQSLQQNSSISKAWPLVQHIDKLRKLFSLSKKPVYSASAPGRLDVMGGFADYSGSHVLQYPISQRTHAFVQVSDINTVHMISIQTDRIDVDSINENKLIIWEREIPMNILLDHSHTLRKRLETWYKQQQHNTLFSSDEPINWPNYILGILSQLIDKIDKTSIPIGFNVIIISDVPCNKGVASSAALEVAVARAASTCLNLDHIISNTELVLLCQYVENHIVGSSCGFMDQMTCVHARANHLYSLLCQHIPNPPFHNVTLPINIQLFGIDSGVKRSTASSAYRRIRTATFMGRKLMNLPDNIHHLCQISLSKFNNQYRMLLPEKMFGSDFISSSHLDPLTPIDSNEIYPLRAATAHPIEENFRVQLFEQLLNINHHLSIDYLSNLGELMFQSDAGYTSCDLNSEETQLLVSLIRQSKSSMNVLFGAKITGGGGGGTVAVLAHNSSQAIEAIQNIISQYETITGRRTRIFSGTSSGLVAYPSVTIEM</sequence>
<dbReference type="EMBL" id="CAJOAX010000505">
    <property type="protein sequence ID" value="CAF3603907.1"/>
    <property type="molecule type" value="Genomic_DNA"/>
</dbReference>
<comment type="caution">
    <text evidence="11">The sequence shown here is derived from an EMBL/GenBank/DDBJ whole genome shotgun (WGS) entry which is preliminary data.</text>
</comment>
<evidence type="ECO:0000256" key="4">
    <source>
        <dbReference type="ARBA" id="ARBA00022741"/>
    </source>
</evidence>
<keyword evidence="2" id="KW-0808">Transferase</keyword>
<evidence type="ECO:0000313" key="11">
    <source>
        <dbReference type="EMBL" id="CAF0769850.1"/>
    </source>
</evidence>
<proteinExistence type="predicted"/>
<evidence type="ECO:0000259" key="8">
    <source>
        <dbReference type="Pfam" id="PF00891"/>
    </source>
</evidence>
<evidence type="ECO:0000256" key="5">
    <source>
        <dbReference type="ARBA" id="ARBA00022840"/>
    </source>
</evidence>
<keyword evidence="1" id="KW-0489">Methyltransferase</keyword>
<dbReference type="SUPFAM" id="SSF53335">
    <property type="entry name" value="S-adenosyl-L-methionine-dependent methyltransferases"/>
    <property type="match status" value="1"/>
</dbReference>
<dbReference type="Gene3D" id="3.30.70.890">
    <property type="entry name" value="GHMP kinase, C-terminal domain"/>
    <property type="match status" value="1"/>
</dbReference>
<accession>A0A813QM94</accession>
<dbReference type="GO" id="GO:0004335">
    <property type="term" value="F:galactokinase activity"/>
    <property type="evidence" value="ECO:0007669"/>
    <property type="project" value="TreeGrafter"/>
</dbReference>
<keyword evidence="5" id="KW-0067">ATP-binding</keyword>
<dbReference type="Gene3D" id="3.40.50.150">
    <property type="entry name" value="Vaccinia Virus protein VP39"/>
    <property type="match status" value="1"/>
</dbReference>
<dbReference type="SUPFAM" id="SSF54211">
    <property type="entry name" value="Ribosomal protein S5 domain 2-like"/>
    <property type="match status" value="1"/>
</dbReference>
<name>A0A813QM94_9BILA</name>
<feature type="domain" description="Nucleotidyl transferase" evidence="7">
    <location>
        <begin position="597"/>
        <end position="862"/>
    </location>
</feature>
<evidence type="ECO:0000259" key="9">
    <source>
        <dbReference type="Pfam" id="PF08544"/>
    </source>
</evidence>
<evidence type="ECO:0000256" key="2">
    <source>
        <dbReference type="ARBA" id="ARBA00022679"/>
    </source>
</evidence>
<dbReference type="Proteomes" id="UP000663882">
    <property type="component" value="Unassembled WGS sequence"/>
</dbReference>
<dbReference type="InterPro" id="IPR014721">
    <property type="entry name" value="Ribsml_uS5_D2-typ_fold_subgr"/>
</dbReference>
<dbReference type="Proteomes" id="UP000663823">
    <property type="component" value="Unassembled WGS sequence"/>
</dbReference>
<dbReference type="CDD" id="cd02440">
    <property type="entry name" value="AdoMet_MTases"/>
    <property type="match status" value="1"/>
</dbReference>
<dbReference type="Pfam" id="PF08544">
    <property type="entry name" value="GHMP_kinases_C"/>
    <property type="match status" value="1"/>
</dbReference>
<reference evidence="11" key="1">
    <citation type="submission" date="2021-02" db="EMBL/GenBank/DDBJ databases">
        <authorList>
            <person name="Nowell W R."/>
        </authorList>
    </citation>
    <scope>NUCLEOTIDE SEQUENCE</scope>
</reference>
<dbReference type="InterPro" id="IPR016461">
    <property type="entry name" value="COMT-like"/>
</dbReference>
<evidence type="ECO:0000313" key="13">
    <source>
        <dbReference type="Proteomes" id="UP000663882"/>
    </source>
</evidence>
<dbReference type="PROSITE" id="PS51683">
    <property type="entry name" value="SAM_OMT_II"/>
    <property type="match status" value="1"/>
</dbReference>
<dbReference type="InterPro" id="IPR036554">
    <property type="entry name" value="GHMP_kinase_C_sf"/>
</dbReference>
<dbReference type="Pfam" id="PF00288">
    <property type="entry name" value="GHMP_kinases_N"/>
    <property type="match status" value="1"/>
</dbReference>
<dbReference type="Pfam" id="PF00891">
    <property type="entry name" value="Methyltransf_2"/>
    <property type="match status" value="1"/>
</dbReference>
<dbReference type="GO" id="GO:0008171">
    <property type="term" value="F:O-methyltransferase activity"/>
    <property type="evidence" value="ECO:0007669"/>
    <property type="project" value="InterPro"/>
</dbReference>
<dbReference type="OrthoDB" id="10267058at2759"/>